<evidence type="ECO:0000256" key="12">
    <source>
        <dbReference type="SAM" id="MobiDB-lite"/>
    </source>
</evidence>
<dbReference type="GO" id="GO:0003677">
    <property type="term" value="F:DNA binding"/>
    <property type="evidence" value="ECO:0007669"/>
    <property type="project" value="UniProtKB-KW"/>
</dbReference>
<keyword evidence="8" id="KW-0539">Nucleus</keyword>
<dbReference type="GO" id="GO:0046982">
    <property type="term" value="F:protein heterodimerization activity"/>
    <property type="evidence" value="ECO:0007669"/>
    <property type="project" value="InterPro"/>
</dbReference>
<dbReference type="CDD" id="cd20507">
    <property type="entry name" value="CYCLIN_CCNB1-like_rpt1"/>
    <property type="match status" value="1"/>
</dbReference>
<comment type="similarity">
    <text evidence="3">Belongs to the histone H4 family.</text>
</comment>
<evidence type="ECO:0000313" key="16">
    <source>
        <dbReference type="Proteomes" id="UP000824120"/>
    </source>
</evidence>
<dbReference type="InterPro" id="IPR019809">
    <property type="entry name" value="Histone_H4_CS"/>
</dbReference>
<dbReference type="GO" id="GO:0051301">
    <property type="term" value="P:cell division"/>
    <property type="evidence" value="ECO:0007669"/>
    <property type="project" value="UniProtKB-KW"/>
</dbReference>
<evidence type="ECO:0000256" key="7">
    <source>
        <dbReference type="ARBA" id="ARBA00023127"/>
    </source>
</evidence>
<dbReference type="InterPro" id="IPR013763">
    <property type="entry name" value="Cyclin-like_dom"/>
</dbReference>
<evidence type="ECO:0008006" key="17">
    <source>
        <dbReference type="Google" id="ProtNLM"/>
    </source>
</evidence>
<accession>A0A9J5YCW6</accession>
<name>A0A9J5YCW6_SOLCO</name>
<evidence type="ECO:0000259" key="13">
    <source>
        <dbReference type="SMART" id="SM00385"/>
    </source>
</evidence>
<dbReference type="GO" id="GO:0030527">
    <property type="term" value="F:structural constituent of chromatin"/>
    <property type="evidence" value="ECO:0007669"/>
    <property type="project" value="InterPro"/>
</dbReference>
<dbReference type="SMART" id="SM01332">
    <property type="entry name" value="Cyclin_C"/>
    <property type="match status" value="1"/>
</dbReference>
<keyword evidence="9" id="KW-0544">Nucleosome core</keyword>
<dbReference type="InterPro" id="IPR039361">
    <property type="entry name" value="Cyclin"/>
</dbReference>
<dbReference type="AlphaFoldDB" id="A0A9J5YCW6"/>
<reference evidence="15 16" key="1">
    <citation type="submission" date="2020-09" db="EMBL/GenBank/DDBJ databases">
        <title>De no assembly of potato wild relative species, Solanum commersonii.</title>
        <authorList>
            <person name="Cho K."/>
        </authorList>
    </citation>
    <scope>NUCLEOTIDE SEQUENCE [LARGE SCALE GENOMIC DNA]</scope>
    <source>
        <strain evidence="15">LZ3.2</strain>
        <tissue evidence="15">Leaf</tissue>
    </source>
</reference>
<keyword evidence="7 11" id="KW-0195">Cyclin</keyword>
<dbReference type="InterPro" id="IPR036915">
    <property type="entry name" value="Cyclin-like_sf"/>
</dbReference>
<keyword evidence="4" id="KW-0158">Chromosome</keyword>
<dbReference type="CDD" id="cd22912">
    <property type="entry name" value="HFD_H4"/>
    <property type="match status" value="1"/>
</dbReference>
<keyword evidence="6" id="KW-0238">DNA-binding</keyword>
<feature type="region of interest" description="Disordered" evidence="12">
    <location>
        <begin position="1"/>
        <end position="22"/>
    </location>
</feature>
<feature type="domain" description="Cyclin-like" evidence="13">
    <location>
        <begin position="759"/>
        <end position="837"/>
    </location>
</feature>
<dbReference type="SUPFAM" id="SSF47113">
    <property type="entry name" value="Histone-fold"/>
    <property type="match status" value="1"/>
</dbReference>
<comment type="subcellular location">
    <subcellularLocation>
        <location evidence="2">Chromosome</location>
    </subcellularLocation>
    <subcellularLocation>
        <location evidence="1">Nucleus</location>
    </subcellularLocation>
</comment>
<keyword evidence="10" id="KW-0131">Cell cycle</keyword>
<gene>
    <name evidence="15" type="ORF">H5410_039369</name>
</gene>
<evidence type="ECO:0000256" key="8">
    <source>
        <dbReference type="ARBA" id="ARBA00023242"/>
    </source>
</evidence>
<dbReference type="OrthoDB" id="5590282at2759"/>
<dbReference type="InterPro" id="IPR001951">
    <property type="entry name" value="Histone_H4"/>
</dbReference>
<dbReference type="InterPro" id="IPR006671">
    <property type="entry name" value="Cyclin_N"/>
</dbReference>
<dbReference type="InterPro" id="IPR004367">
    <property type="entry name" value="Cyclin_C-dom"/>
</dbReference>
<dbReference type="Gene3D" id="1.10.20.10">
    <property type="entry name" value="Histone, subunit A"/>
    <property type="match status" value="1"/>
</dbReference>
<dbReference type="PROSITE" id="PS00047">
    <property type="entry name" value="HISTONE_H4"/>
    <property type="match status" value="1"/>
</dbReference>
<evidence type="ECO:0000256" key="3">
    <source>
        <dbReference type="ARBA" id="ARBA00006564"/>
    </source>
</evidence>
<dbReference type="Pfam" id="PF02984">
    <property type="entry name" value="Cyclin_C"/>
    <property type="match status" value="1"/>
</dbReference>
<keyword evidence="5" id="KW-0132">Cell division</keyword>
<dbReference type="FunFam" id="1.10.472.10:FF:000057">
    <property type="entry name" value="Cyclin N-terminal domain containing 2"/>
    <property type="match status" value="1"/>
</dbReference>
<dbReference type="SMART" id="SM00385">
    <property type="entry name" value="CYCLIN"/>
    <property type="match status" value="2"/>
</dbReference>
<comment type="caution">
    <text evidence="15">The sequence shown here is derived from an EMBL/GenBank/DDBJ whole genome shotgun (WGS) entry which is preliminary data.</text>
</comment>
<evidence type="ECO:0000256" key="9">
    <source>
        <dbReference type="ARBA" id="ARBA00023269"/>
    </source>
</evidence>
<dbReference type="GO" id="GO:0005634">
    <property type="term" value="C:nucleus"/>
    <property type="evidence" value="ECO:0007669"/>
    <property type="project" value="UniProtKB-SubCell"/>
</dbReference>
<dbReference type="EMBL" id="JACXVP010000007">
    <property type="protein sequence ID" value="KAG5598137.1"/>
    <property type="molecule type" value="Genomic_DNA"/>
</dbReference>
<feature type="domain" description="Cyclin-like" evidence="13">
    <location>
        <begin position="662"/>
        <end position="746"/>
    </location>
</feature>
<feature type="non-terminal residue" evidence="15">
    <location>
        <position position="1"/>
    </location>
</feature>
<evidence type="ECO:0000256" key="11">
    <source>
        <dbReference type="RuleBase" id="RU000383"/>
    </source>
</evidence>
<evidence type="ECO:0000256" key="6">
    <source>
        <dbReference type="ARBA" id="ARBA00023125"/>
    </source>
</evidence>
<dbReference type="GO" id="GO:0000786">
    <property type="term" value="C:nucleosome"/>
    <property type="evidence" value="ECO:0007669"/>
    <property type="project" value="UniProtKB-KW"/>
</dbReference>
<dbReference type="PRINTS" id="PR00623">
    <property type="entry name" value="HISTONEH4"/>
</dbReference>
<sequence>KNVRGKGGKGLGKGGAKRHRKVSRVNIQGITKPAIRRLARRGGVKRISGLIYEETRGVLKSALSMFSWVKSERQFSSVQRNSYNFKQGAFMGKLNSQKHKSIQNGASFNFLDSYLIFSFTFFPLKKKGLFEAALSTGGVRELKIYEEADKIKFQCRDSLSSRCKGKSGVLSMSDVQTSQKSLKSDIKNEEKIKEKCITSVKIFVKRKVLTDISNIRGNSLRTKSYNSSKLVSGYEMAMMLLQEAIVSMHTTVVNEDSNDKWSRIANNSSRNFIMGNVRTNLNGATGDEEILTRAPFKDTNASFEGPKTKIQGRKSVTIGIRPTRRSALPPSRRSLPILQQVNVDDTNNKEKGSLRRHLSGVTGDKQILTQAPFKAMKAPFDGPKTKTQGRKSVTIGIRTTGRNALLPSRRSLPVLVQVNTKGTHNKAKENSKELEIGKGINGVPVSAKLKAAGDVLPQLSNHNNIRRNRVSDASARMAPKGHAKVEIGALRKKSVKTVLKITASGLNSQTFSKSNSMSNLHKCTSRVAIPYKRLKDVSTSSLSKYATSDISAEQLHQKEVASSSNGSLDTPECSIARRKSDRTKSFTCLLMARSKLLKEQCGSVKLENLSNIYDNCNHLEVTEYVDDIYLYYWVIETQNQPIKNYIDIQKEITPQMRGILINWLIEVHLKFDLMQEALFLMVTLLDYYLSLVRVKKNDLQLVGLTSLFLASKYEDLWHPRIMDLLSISGESYTRDQMLEMEKDILRKLKFRLNAATPYVFMLRLLKAAQADTRFEHLAFYLIELCLVEYEALNYKPSMLCASAIYVARCTMQVMPAWTPLLAVHARYQESQLRQISA</sequence>
<dbReference type="InterPro" id="IPR009072">
    <property type="entry name" value="Histone-fold"/>
</dbReference>
<dbReference type="Proteomes" id="UP000824120">
    <property type="component" value="Chromosome 7"/>
</dbReference>
<organism evidence="15 16">
    <name type="scientific">Solanum commersonii</name>
    <name type="common">Commerson's wild potato</name>
    <name type="synonym">Commerson's nightshade</name>
    <dbReference type="NCBI Taxonomy" id="4109"/>
    <lineage>
        <taxon>Eukaryota</taxon>
        <taxon>Viridiplantae</taxon>
        <taxon>Streptophyta</taxon>
        <taxon>Embryophyta</taxon>
        <taxon>Tracheophyta</taxon>
        <taxon>Spermatophyta</taxon>
        <taxon>Magnoliopsida</taxon>
        <taxon>eudicotyledons</taxon>
        <taxon>Gunneridae</taxon>
        <taxon>Pentapetalae</taxon>
        <taxon>asterids</taxon>
        <taxon>lamiids</taxon>
        <taxon>Solanales</taxon>
        <taxon>Solanaceae</taxon>
        <taxon>Solanoideae</taxon>
        <taxon>Solaneae</taxon>
        <taxon>Solanum</taxon>
    </lineage>
</organism>
<evidence type="ECO:0000256" key="2">
    <source>
        <dbReference type="ARBA" id="ARBA00004286"/>
    </source>
</evidence>
<evidence type="ECO:0000259" key="14">
    <source>
        <dbReference type="SMART" id="SM01332"/>
    </source>
</evidence>
<evidence type="ECO:0000256" key="4">
    <source>
        <dbReference type="ARBA" id="ARBA00022454"/>
    </source>
</evidence>
<dbReference type="PANTHER" id="PTHR10177">
    <property type="entry name" value="CYCLINS"/>
    <property type="match status" value="1"/>
</dbReference>
<feature type="domain" description="Cyclin C-terminal" evidence="14">
    <location>
        <begin position="755"/>
        <end position="836"/>
    </location>
</feature>
<keyword evidence="16" id="KW-1185">Reference proteome</keyword>
<proteinExistence type="inferred from homology"/>
<evidence type="ECO:0000313" key="15">
    <source>
        <dbReference type="EMBL" id="KAG5598137.1"/>
    </source>
</evidence>
<evidence type="ECO:0000256" key="1">
    <source>
        <dbReference type="ARBA" id="ARBA00004123"/>
    </source>
</evidence>
<dbReference type="Gene3D" id="1.10.472.10">
    <property type="entry name" value="Cyclin-like"/>
    <property type="match status" value="2"/>
</dbReference>
<protein>
    <recommendedName>
        <fullName evidence="17">Cyclin-B3-1</fullName>
    </recommendedName>
</protein>
<evidence type="ECO:0000256" key="5">
    <source>
        <dbReference type="ARBA" id="ARBA00022618"/>
    </source>
</evidence>
<comment type="similarity">
    <text evidence="11">Belongs to the cyclin family.</text>
</comment>
<dbReference type="Pfam" id="PF00134">
    <property type="entry name" value="Cyclin_N"/>
    <property type="match status" value="1"/>
</dbReference>
<evidence type="ECO:0000256" key="10">
    <source>
        <dbReference type="ARBA" id="ARBA00023306"/>
    </source>
</evidence>
<dbReference type="SUPFAM" id="SSF47954">
    <property type="entry name" value="Cyclin-like"/>
    <property type="match status" value="2"/>
</dbReference>